<protein>
    <submittedName>
        <fullName evidence="1">Uncharacterized protein</fullName>
    </submittedName>
</protein>
<keyword evidence="2" id="KW-1185">Reference proteome</keyword>
<accession>A0A1M6JEU1</accession>
<dbReference type="RefSeq" id="WP_073319676.1">
    <property type="nucleotide sequence ID" value="NZ_FQYP01000009.1"/>
</dbReference>
<reference evidence="2" key="1">
    <citation type="submission" date="2016-11" db="EMBL/GenBank/DDBJ databases">
        <authorList>
            <person name="Varghese N."/>
            <person name="Submissions S."/>
        </authorList>
    </citation>
    <scope>NUCLEOTIDE SEQUENCE [LARGE SCALE GENOMIC DNA]</scope>
    <source>
        <strain evidence="2">DSM 22623</strain>
    </source>
</reference>
<name>A0A1M6JEU1_9FLAO</name>
<dbReference type="EMBL" id="FQYP01000009">
    <property type="protein sequence ID" value="SHJ45190.1"/>
    <property type="molecule type" value="Genomic_DNA"/>
</dbReference>
<sequence>MKSYDASFINEEFKIHKIKRAYEGLSYIRVSNSGKAFAYLWNKKYFFETAKGRYSGKRSLEAATNIFMGLISVHQNFECDGAYYYVNVNEGKWKWIEKSSENPFKKK</sequence>
<dbReference type="STRING" id="570521.SAMN04488508_10929"/>
<dbReference type="Proteomes" id="UP000184432">
    <property type="component" value="Unassembled WGS sequence"/>
</dbReference>
<organism evidence="1 2">
    <name type="scientific">Aquimarina spongiae</name>
    <dbReference type="NCBI Taxonomy" id="570521"/>
    <lineage>
        <taxon>Bacteria</taxon>
        <taxon>Pseudomonadati</taxon>
        <taxon>Bacteroidota</taxon>
        <taxon>Flavobacteriia</taxon>
        <taxon>Flavobacteriales</taxon>
        <taxon>Flavobacteriaceae</taxon>
        <taxon>Aquimarina</taxon>
    </lineage>
</organism>
<evidence type="ECO:0000313" key="1">
    <source>
        <dbReference type="EMBL" id="SHJ45190.1"/>
    </source>
</evidence>
<dbReference type="OrthoDB" id="9936848at2"/>
<evidence type="ECO:0000313" key="2">
    <source>
        <dbReference type="Proteomes" id="UP000184432"/>
    </source>
</evidence>
<dbReference type="AlphaFoldDB" id="A0A1M6JEU1"/>
<proteinExistence type="predicted"/>
<gene>
    <name evidence="1" type="ORF">SAMN04488508_10929</name>
</gene>